<accession>A0A388K5W8</accession>
<name>A0A388K5W8_CHABU</name>
<dbReference type="InterPro" id="IPR058888">
    <property type="entry name" value="LLG1-like"/>
</dbReference>
<reference evidence="4 5" key="1">
    <citation type="journal article" date="2018" name="Cell">
        <title>The Chara Genome: Secondary Complexity and Implications for Plant Terrestrialization.</title>
        <authorList>
            <person name="Nishiyama T."/>
            <person name="Sakayama H."/>
            <person name="Vries J.D."/>
            <person name="Buschmann H."/>
            <person name="Saint-Marcoux D."/>
            <person name="Ullrich K.K."/>
            <person name="Haas F.B."/>
            <person name="Vanderstraeten L."/>
            <person name="Becker D."/>
            <person name="Lang D."/>
            <person name="Vosolsobe S."/>
            <person name="Rombauts S."/>
            <person name="Wilhelmsson P.K.I."/>
            <person name="Janitza P."/>
            <person name="Kern R."/>
            <person name="Heyl A."/>
            <person name="Rumpler F."/>
            <person name="Villalobos L.I.A.C."/>
            <person name="Clay J.M."/>
            <person name="Skokan R."/>
            <person name="Toyoda A."/>
            <person name="Suzuki Y."/>
            <person name="Kagoshima H."/>
            <person name="Schijlen E."/>
            <person name="Tajeshwar N."/>
            <person name="Catarino B."/>
            <person name="Hetherington A.J."/>
            <person name="Saltykova A."/>
            <person name="Bonnot C."/>
            <person name="Breuninger H."/>
            <person name="Symeonidi A."/>
            <person name="Radhakrishnan G.V."/>
            <person name="Van Nieuwerburgh F."/>
            <person name="Deforce D."/>
            <person name="Chang C."/>
            <person name="Karol K.G."/>
            <person name="Hedrich R."/>
            <person name="Ulvskov P."/>
            <person name="Glockner G."/>
            <person name="Delwiche C.F."/>
            <person name="Petrasek J."/>
            <person name="Van de Peer Y."/>
            <person name="Friml J."/>
            <person name="Beilby M."/>
            <person name="Dolan L."/>
            <person name="Kohara Y."/>
            <person name="Sugano S."/>
            <person name="Fujiyama A."/>
            <person name="Delaux P.-M."/>
            <person name="Quint M."/>
            <person name="TheiBen G."/>
            <person name="Hagemann M."/>
            <person name="Harholt J."/>
            <person name="Dunand C."/>
            <person name="Zachgo S."/>
            <person name="Langdale J."/>
            <person name="Maumus F."/>
            <person name="Straeten D.V.D."/>
            <person name="Gould S.B."/>
            <person name="Rensing S.A."/>
        </authorList>
    </citation>
    <scope>NUCLEOTIDE SEQUENCE [LARGE SCALE GENOMIC DNA]</scope>
    <source>
        <strain evidence="4 5">S276</strain>
    </source>
</reference>
<feature type="region of interest" description="Disordered" evidence="1">
    <location>
        <begin position="85"/>
        <end position="122"/>
    </location>
</feature>
<dbReference type="Proteomes" id="UP000265515">
    <property type="component" value="Unassembled WGS sequence"/>
</dbReference>
<evidence type="ECO:0000313" key="5">
    <source>
        <dbReference type="Proteomes" id="UP000265515"/>
    </source>
</evidence>
<keyword evidence="5" id="KW-1185">Reference proteome</keyword>
<evidence type="ECO:0000313" key="4">
    <source>
        <dbReference type="EMBL" id="GBG65452.1"/>
    </source>
</evidence>
<evidence type="ECO:0000256" key="1">
    <source>
        <dbReference type="SAM" id="MobiDB-lite"/>
    </source>
</evidence>
<dbReference type="Gramene" id="GBG65452">
    <property type="protein sequence ID" value="GBG65452"/>
    <property type="gene ID" value="CBR_g51047"/>
</dbReference>
<sequence length="186" mass="19478">MTPCPINMYQDVDWTPLSSSCNGSNMTVATCCVPFGQITSPLNDVIGQYVQCQNDVLDVLQVNGMDAVTFTKTCTSGDKLILTDNPVQSSPLTPSRPLPLPAQSSKMPLPSRPPPVAGSAHISGLASSASVGNSVKEKNKAMGNSDGGSEVSQGGGSRLTARVNLTFLFGVVSACIWIPQALFWMG</sequence>
<keyword evidence="2" id="KW-0812">Transmembrane</keyword>
<dbReference type="AlphaFoldDB" id="A0A388K5W8"/>
<evidence type="ECO:0000259" key="3">
    <source>
        <dbReference type="Pfam" id="PF26578"/>
    </source>
</evidence>
<dbReference type="Pfam" id="PF26578">
    <property type="entry name" value="LLG1"/>
    <property type="match status" value="1"/>
</dbReference>
<dbReference type="EMBL" id="BFEA01000062">
    <property type="protein sequence ID" value="GBG65452.1"/>
    <property type="molecule type" value="Genomic_DNA"/>
</dbReference>
<feature type="region of interest" description="Disordered" evidence="1">
    <location>
        <begin position="137"/>
        <end position="156"/>
    </location>
</feature>
<feature type="domain" description="GPI-anchored protein LLG1-like" evidence="3">
    <location>
        <begin position="9"/>
        <end position="80"/>
    </location>
</feature>
<feature type="transmembrane region" description="Helical" evidence="2">
    <location>
        <begin position="165"/>
        <end position="185"/>
    </location>
</feature>
<keyword evidence="2" id="KW-0472">Membrane</keyword>
<proteinExistence type="predicted"/>
<comment type="caution">
    <text evidence="4">The sequence shown here is derived from an EMBL/GenBank/DDBJ whole genome shotgun (WGS) entry which is preliminary data.</text>
</comment>
<keyword evidence="2" id="KW-1133">Transmembrane helix</keyword>
<organism evidence="4 5">
    <name type="scientific">Chara braunii</name>
    <name type="common">Braun's stonewort</name>
    <dbReference type="NCBI Taxonomy" id="69332"/>
    <lineage>
        <taxon>Eukaryota</taxon>
        <taxon>Viridiplantae</taxon>
        <taxon>Streptophyta</taxon>
        <taxon>Charophyceae</taxon>
        <taxon>Charales</taxon>
        <taxon>Characeae</taxon>
        <taxon>Chara</taxon>
    </lineage>
</organism>
<gene>
    <name evidence="4" type="ORF">CBR_g51047</name>
</gene>
<protein>
    <recommendedName>
        <fullName evidence="3">GPI-anchored protein LLG1-like domain-containing protein</fullName>
    </recommendedName>
</protein>
<evidence type="ECO:0000256" key="2">
    <source>
        <dbReference type="SAM" id="Phobius"/>
    </source>
</evidence>